<evidence type="ECO:0000256" key="1">
    <source>
        <dbReference type="SAM" id="MobiDB-lite"/>
    </source>
</evidence>
<feature type="region of interest" description="Disordered" evidence="1">
    <location>
        <begin position="328"/>
        <end position="348"/>
    </location>
</feature>
<reference evidence="2" key="1">
    <citation type="journal article" date="2019" name="Sci. Rep.">
        <title>Draft genome of Tanacetum cinerariifolium, the natural source of mosquito coil.</title>
        <authorList>
            <person name="Yamashiro T."/>
            <person name="Shiraishi A."/>
            <person name="Satake H."/>
            <person name="Nakayama K."/>
        </authorList>
    </citation>
    <scope>NUCLEOTIDE SEQUENCE</scope>
</reference>
<organism evidence="2">
    <name type="scientific">Tanacetum cinerariifolium</name>
    <name type="common">Dalmatian daisy</name>
    <name type="synonym">Chrysanthemum cinerariifolium</name>
    <dbReference type="NCBI Taxonomy" id="118510"/>
    <lineage>
        <taxon>Eukaryota</taxon>
        <taxon>Viridiplantae</taxon>
        <taxon>Streptophyta</taxon>
        <taxon>Embryophyta</taxon>
        <taxon>Tracheophyta</taxon>
        <taxon>Spermatophyta</taxon>
        <taxon>Magnoliopsida</taxon>
        <taxon>eudicotyledons</taxon>
        <taxon>Gunneridae</taxon>
        <taxon>Pentapetalae</taxon>
        <taxon>asterids</taxon>
        <taxon>campanulids</taxon>
        <taxon>Asterales</taxon>
        <taxon>Asteraceae</taxon>
        <taxon>Asteroideae</taxon>
        <taxon>Anthemideae</taxon>
        <taxon>Anthemidinae</taxon>
        <taxon>Tanacetum</taxon>
    </lineage>
</organism>
<dbReference type="AlphaFoldDB" id="A0A6L2JYQ2"/>
<evidence type="ECO:0000313" key="2">
    <source>
        <dbReference type="EMBL" id="GEU40965.1"/>
    </source>
</evidence>
<feature type="compositionally biased region" description="Basic and acidic residues" evidence="1">
    <location>
        <begin position="337"/>
        <end position="348"/>
    </location>
</feature>
<comment type="caution">
    <text evidence="2">The sequence shown here is derived from an EMBL/GenBank/DDBJ whole genome shotgun (WGS) entry which is preliminary data.</text>
</comment>
<proteinExistence type="predicted"/>
<gene>
    <name evidence="2" type="ORF">Tci_012943</name>
</gene>
<accession>A0A6L2JYQ2</accession>
<dbReference type="EMBL" id="BKCJ010001375">
    <property type="protein sequence ID" value="GEU40965.1"/>
    <property type="molecule type" value="Genomic_DNA"/>
</dbReference>
<protein>
    <submittedName>
        <fullName evidence="2">Uncharacterized protein</fullName>
    </submittedName>
</protein>
<sequence>MNESIWDWNQLLDFNIEDHLQLPMEDDDQDTMINNTNLHASSSSNTYELAGACPELDASSNKKQKSKTKMALMCQVPGLSLLIHEEFVDAAKPGERVQVAGIPVILEIQTSLKSEEAEVNQRDSRQGVQTYGAYENTLSFVSISEHQCLSDFRFDGRLSDNVMMIFLEKLLCLETANFGKASLQTNVNGIKHEKLSSFSSLTSSSWTDLSLKMKEVRRDGEKQSKEAKDEDVHVLKQESNFDSICYFFSIIMCKYKDMNLENQVVGSPCERMDQLWAAVCVWRVLPRLGITQDDTTRDYMDLLERLACQLVGVPELVLDVMLVNGSDGSDEEAPDLQVKRWDSETKID</sequence>
<name>A0A6L2JYQ2_TANCI</name>